<name>A0A4R4ZCC6_9PSEU</name>
<sequence>MTHRLDGIRVWDGTRDVGVSGLAWAPDRIEEVTPAAEERWPELCVLPGLVDTHVHLLGFAGEGDGGTDTFTFPLVTTREEQTLHAAANAQKAMRRGVTTLRDLAGDQAQAAARRAFELGIMPGPRLLVSGPVGMTAGHGDLFVPPAVKERAPLADSPDECRKLVRTWARAGLTGIKIFTSGGVLSIGDKVGWRNHTREELRATIDEAHALGMLVSAHAHSEIGIQIALEEGADSIEHGTELTAEQAEVLAARGTPVGPTLLINEIIARGKAAASAEARDKAAELVARRDELFRAAARAGVRFVLATDASGYFVEFGDQLTEVVRMTEVLGIDAETALRAATSDAAASMGLGNVTGRIAPGLGADFIVLRGRPWERAADLAPENIVAVVCRGVLVAGELPS</sequence>
<keyword evidence="3" id="KW-1185">Reference proteome</keyword>
<dbReference type="Gene3D" id="2.30.40.10">
    <property type="entry name" value="Urease, subunit C, domain 1"/>
    <property type="match status" value="1"/>
</dbReference>
<dbReference type="InterPro" id="IPR011059">
    <property type="entry name" value="Metal-dep_hydrolase_composite"/>
</dbReference>
<evidence type="ECO:0000259" key="1">
    <source>
        <dbReference type="Pfam" id="PF01979"/>
    </source>
</evidence>
<dbReference type="Proteomes" id="UP000294947">
    <property type="component" value="Unassembled WGS sequence"/>
</dbReference>
<dbReference type="AlphaFoldDB" id="A0A4R4ZCC6"/>
<proteinExistence type="predicted"/>
<keyword evidence="2" id="KW-0378">Hydrolase</keyword>
<organism evidence="2 3">
    <name type="scientific">Saccharopolyspora elongata</name>
    <dbReference type="NCBI Taxonomy" id="2530387"/>
    <lineage>
        <taxon>Bacteria</taxon>
        <taxon>Bacillati</taxon>
        <taxon>Actinomycetota</taxon>
        <taxon>Actinomycetes</taxon>
        <taxon>Pseudonocardiales</taxon>
        <taxon>Pseudonocardiaceae</taxon>
        <taxon>Saccharopolyspora</taxon>
    </lineage>
</organism>
<dbReference type="EMBL" id="SMKW01000002">
    <property type="protein sequence ID" value="TDD56033.1"/>
    <property type="molecule type" value="Genomic_DNA"/>
</dbReference>
<dbReference type="PANTHER" id="PTHR43135:SF3">
    <property type="entry name" value="ALPHA-D-RIBOSE 1-METHYLPHOSPHONATE 5-TRIPHOSPHATE DIPHOSPHATASE"/>
    <property type="match status" value="1"/>
</dbReference>
<dbReference type="Gene3D" id="3.20.20.140">
    <property type="entry name" value="Metal-dependent hydrolases"/>
    <property type="match status" value="1"/>
</dbReference>
<dbReference type="RefSeq" id="WP_132479986.1">
    <property type="nucleotide sequence ID" value="NZ_SMKW01000002.1"/>
</dbReference>
<feature type="domain" description="Amidohydrolase-related" evidence="1">
    <location>
        <begin position="45"/>
        <end position="394"/>
    </location>
</feature>
<protein>
    <submittedName>
        <fullName evidence="2">Amidohydrolase family protein</fullName>
    </submittedName>
</protein>
<dbReference type="InterPro" id="IPR057744">
    <property type="entry name" value="OTAase-like"/>
</dbReference>
<accession>A0A4R4ZCC6</accession>
<evidence type="ECO:0000313" key="3">
    <source>
        <dbReference type="Proteomes" id="UP000294947"/>
    </source>
</evidence>
<reference evidence="2 3" key="1">
    <citation type="submission" date="2019-03" db="EMBL/GenBank/DDBJ databases">
        <title>Draft genome sequences of novel Actinobacteria.</title>
        <authorList>
            <person name="Sahin N."/>
            <person name="Ay H."/>
            <person name="Saygin H."/>
        </authorList>
    </citation>
    <scope>NUCLEOTIDE SEQUENCE [LARGE SCALE GENOMIC DNA]</scope>
    <source>
        <strain evidence="2 3">7K502</strain>
    </source>
</reference>
<dbReference type="InterPro" id="IPR006680">
    <property type="entry name" value="Amidohydro-rel"/>
</dbReference>
<dbReference type="SUPFAM" id="SSF51556">
    <property type="entry name" value="Metallo-dependent hydrolases"/>
    <property type="match status" value="1"/>
</dbReference>
<dbReference type="OrthoDB" id="3514520at2"/>
<dbReference type="CDD" id="cd01299">
    <property type="entry name" value="Met_dep_hydrolase_A"/>
    <property type="match status" value="1"/>
</dbReference>
<comment type="caution">
    <text evidence="2">The sequence shown here is derived from an EMBL/GenBank/DDBJ whole genome shotgun (WGS) entry which is preliminary data.</text>
</comment>
<evidence type="ECO:0000313" key="2">
    <source>
        <dbReference type="EMBL" id="TDD56033.1"/>
    </source>
</evidence>
<dbReference type="Pfam" id="PF01979">
    <property type="entry name" value="Amidohydro_1"/>
    <property type="match status" value="1"/>
</dbReference>
<dbReference type="InterPro" id="IPR051781">
    <property type="entry name" value="Metallo-dep_Hydrolase"/>
</dbReference>
<dbReference type="PANTHER" id="PTHR43135">
    <property type="entry name" value="ALPHA-D-RIBOSE 1-METHYLPHOSPHONATE 5-TRIPHOSPHATE DIPHOSPHATASE"/>
    <property type="match status" value="1"/>
</dbReference>
<dbReference type="InterPro" id="IPR032466">
    <property type="entry name" value="Metal_Hydrolase"/>
</dbReference>
<dbReference type="GO" id="GO:0016810">
    <property type="term" value="F:hydrolase activity, acting on carbon-nitrogen (but not peptide) bonds"/>
    <property type="evidence" value="ECO:0007669"/>
    <property type="project" value="InterPro"/>
</dbReference>
<gene>
    <name evidence="2" type="ORF">E1288_02435</name>
</gene>